<dbReference type="Gene3D" id="3.30.420.40">
    <property type="match status" value="2"/>
</dbReference>
<dbReference type="AlphaFoldDB" id="A0A1E3JYF2"/>
<evidence type="ECO:0000313" key="3">
    <source>
        <dbReference type="Proteomes" id="UP000095149"/>
    </source>
</evidence>
<dbReference type="SUPFAM" id="SSF53067">
    <property type="entry name" value="Actin-like ATPase domain"/>
    <property type="match status" value="1"/>
</dbReference>
<dbReference type="Proteomes" id="UP000095149">
    <property type="component" value="Unassembled WGS sequence"/>
</dbReference>
<proteinExistence type="predicted"/>
<evidence type="ECO:0008006" key="4">
    <source>
        <dbReference type="Google" id="ProtNLM"/>
    </source>
</evidence>
<evidence type="ECO:0000256" key="1">
    <source>
        <dbReference type="SAM" id="MobiDB-lite"/>
    </source>
</evidence>
<dbReference type="InterPro" id="IPR043129">
    <property type="entry name" value="ATPase_NBD"/>
</dbReference>
<name>A0A1E3JYF2_9TREE</name>
<comment type="caution">
    <text evidence="2">The sequence shown here is derived from an EMBL/GenBank/DDBJ whole genome shotgun (WGS) entry which is preliminary data.</text>
</comment>
<sequence length="544" mass="56492">MLPRLPTPPLSPAAPQLILCADGGGSKVCVVVRSEDGLETRGYAGPSNVQSVGYQAASQNILLATYRALSLLPSTHIPPSLEIPPLQDISCPSSGYVSPVPQAIAPVPVVPVSAPAPSAALPISLQANAKGLPGLPTPPSSVGSALGEPNLAAAMNNTLAPPLPPPSSRPGASTPRLLPPLNVPLFRSAWLGLAGISSKNDEDTFGRYIAGFLAMDAGRVKISNVDVNLLAAPALNFPGISHVLTLVAGTGSVGRTIRLNSPTAPTAGQKQTLPLEDVAVAKGWGYLLCDEGSAYWLGRLSIRLLLSLSDRLSSSSIYSSPPPPLLPLHQDLLDYFGVTDPLELIGLVSLGEVDSLGMSVGEAVGKRNALIAGAARIVFRYAFPHDEQVVKDREDKDRTKRAAAAAALAAGRGMRGWEGEGDVDWSGSERGSISSSSSMLSLSPDPESADSEETIHQSHLLALQLSRQSSLPLIQLTLSLFGDQSIVRPSSSCLALGGGLMMSEGYRGMLLEGLEKEGVRVGRVVVVGDAAVEGARGLAKVQWG</sequence>
<evidence type="ECO:0000313" key="2">
    <source>
        <dbReference type="EMBL" id="ODO05924.1"/>
    </source>
</evidence>
<dbReference type="InterPro" id="IPR052519">
    <property type="entry name" value="Euk-type_GlcNAc_Kinase"/>
</dbReference>
<dbReference type="PANTHER" id="PTHR43190:SF3">
    <property type="entry name" value="N-ACETYL-D-GLUCOSAMINE KINASE"/>
    <property type="match status" value="1"/>
</dbReference>
<dbReference type="PANTHER" id="PTHR43190">
    <property type="entry name" value="N-ACETYL-D-GLUCOSAMINE KINASE"/>
    <property type="match status" value="1"/>
</dbReference>
<feature type="region of interest" description="Disordered" evidence="1">
    <location>
        <begin position="413"/>
        <end position="454"/>
    </location>
</feature>
<organism evidence="2 3">
    <name type="scientific">Cryptococcus amylolentus CBS 6273</name>
    <dbReference type="NCBI Taxonomy" id="1296118"/>
    <lineage>
        <taxon>Eukaryota</taxon>
        <taxon>Fungi</taxon>
        <taxon>Dikarya</taxon>
        <taxon>Basidiomycota</taxon>
        <taxon>Agaricomycotina</taxon>
        <taxon>Tremellomycetes</taxon>
        <taxon>Tremellales</taxon>
        <taxon>Cryptococcaceae</taxon>
        <taxon>Cryptococcus</taxon>
    </lineage>
</organism>
<accession>A0A1E3JYF2</accession>
<reference evidence="2 3" key="1">
    <citation type="submission" date="2016-06" db="EMBL/GenBank/DDBJ databases">
        <title>Evolution of pathogenesis and genome organization in the Tremellales.</title>
        <authorList>
            <person name="Cuomo C."/>
            <person name="Litvintseva A."/>
            <person name="Heitman J."/>
            <person name="Chen Y."/>
            <person name="Sun S."/>
            <person name="Springer D."/>
            <person name="Dromer F."/>
            <person name="Young S."/>
            <person name="Zeng Q."/>
            <person name="Chapman S."/>
            <person name="Gujja S."/>
            <person name="Saif S."/>
            <person name="Birren B."/>
        </authorList>
    </citation>
    <scope>NUCLEOTIDE SEQUENCE [LARGE SCALE GENOMIC DNA]</scope>
    <source>
        <strain evidence="2 3">CBS 6273</strain>
    </source>
</reference>
<dbReference type="OrthoDB" id="311172at2759"/>
<gene>
    <name evidence="2" type="ORF">I350_04985</name>
</gene>
<protein>
    <recommendedName>
        <fullName evidence="4">N-acetylglucosamine kinase</fullName>
    </recommendedName>
</protein>
<feature type="compositionally biased region" description="Low complexity" evidence="1">
    <location>
        <begin position="426"/>
        <end position="446"/>
    </location>
</feature>
<dbReference type="EMBL" id="MEKH01000007">
    <property type="protein sequence ID" value="ODO05924.1"/>
    <property type="molecule type" value="Genomic_DNA"/>
</dbReference>